<gene>
    <name evidence="2" type="ORF">TSPGSL018_9118</name>
</gene>
<sequence>GLEEGRVLIGGEARLEPGQAVLVSVEESEALEPFLRLPGSAACKGRCAVVEPDVDRREHQGFARWVGAGAALPFAPLLQLPTRGEGHRPDTAVGHVDHVGHAYEGRHVRPLPPDDEPRVVAAQLKGCRPPSEVPGQGALTASPGLEKPAGVVPPRGRRLEDKDGPRCEHPCHEPPLAVRGGRNLPRSRCPVPCLAAPACGSFRGQRLCKENPRVVTNRRRPGMAPQPPRRRPRAVGLESSVPLGLALGPPLSRLPQPLLFPDVNGAGGSRSGCCSAVAKRRSARHAAVVVARAVEAATAG</sequence>
<name>A0A061SDG0_9CHLO</name>
<evidence type="ECO:0000256" key="1">
    <source>
        <dbReference type="SAM" id="MobiDB-lite"/>
    </source>
</evidence>
<accession>A0A061SDG0</accession>
<reference evidence="2" key="1">
    <citation type="submission" date="2014-05" db="EMBL/GenBank/DDBJ databases">
        <title>The transcriptome of the halophilic microalga Tetraselmis sp. GSL018 isolated from the Great Salt Lake, Utah.</title>
        <authorList>
            <person name="Jinkerson R.E."/>
            <person name="D'Adamo S."/>
            <person name="Posewitz M.C."/>
        </authorList>
    </citation>
    <scope>NUCLEOTIDE SEQUENCE</scope>
    <source>
        <strain evidence="2">GSL018</strain>
    </source>
</reference>
<feature type="compositionally biased region" description="Basic and acidic residues" evidence="1">
    <location>
        <begin position="157"/>
        <end position="166"/>
    </location>
</feature>
<dbReference type="AlphaFoldDB" id="A0A061SDG0"/>
<evidence type="ECO:0000313" key="2">
    <source>
        <dbReference type="EMBL" id="JAC80910.1"/>
    </source>
</evidence>
<feature type="region of interest" description="Disordered" evidence="1">
    <location>
        <begin position="217"/>
        <end position="236"/>
    </location>
</feature>
<organism evidence="2">
    <name type="scientific">Tetraselmis sp. GSL018</name>
    <dbReference type="NCBI Taxonomy" id="582737"/>
    <lineage>
        <taxon>Eukaryota</taxon>
        <taxon>Viridiplantae</taxon>
        <taxon>Chlorophyta</taxon>
        <taxon>core chlorophytes</taxon>
        <taxon>Chlorodendrophyceae</taxon>
        <taxon>Chlorodendrales</taxon>
        <taxon>Chlorodendraceae</taxon>
        <taxon>Tetraselmis</taxon>
    </lineage>
</organism>
<feature type="non-terminal residue" evidence="2">
    <location>
        <position position="1"/>
    </location>
</feature>
<proteinExistence type="predicted"/>
<protein>
    <submittedName>
        <fullName evidence="2">Uncharacterized protein</fullName>
    </submittedName>
</protein>
<dbReference type="EMBL" id="GBEZ01004294">
    <property type="protein sequence ID" value="JAC80910.1"/>
    <property type="molecule type" value="Transcribed_RNA"/>
</dbReference>
<feature type="region of interest" description="Disordered" evidence="1">
    <location>
        <begin position="127"/>
        <end position="166"/>
    </location>
</feature>